<comment type="caution">
    <text evidence="4">The sequence shown here is derived from an EMBL/GenBank/DDBJ whole genome shotgun (WGS) entry which is preliminary data.</text>
</comment>
<feature type="compositionally biased region" description="Polar residues" evidence="2">
    <location>
        <begin position="244"/>
        <end position="256"/>
    </location>
</feature>
<evidence type="ECO:0000259" key="3">
    <source>
        <dbReference type="PROSITE" id="PS50157"/>
    </source>
</evidence>
<gene>
    <name evidence="4" type="ORF">VNI00_019203</name>
</gene>
<protein>
    <recommendedName>
        <fullName evidence="3">C2H2-type domain-containing protein</fullName>
    </recommendedName>
</protein>
<evidence type="ECO:0000313" key="5">
    <source>
        <dbReference type="Proteomes" id="UP001383192"/>
    </source>
</evidence>
<feature type="compositionally biased region" description="Basic and acidic residues" evidence="2">
    <location>
        <begin position="1202"/>
        <end position="1219"/>
    </location>
</feature>
<feature type="region of interest" description="Disordered" evidence="2">
    <location>
        <begin position="1162"/>
        <end position="1225"/>
    </location>
</feature>
<dbReference type="Proteomes" id="UP001383192">
    <property type="component" value="Unassembled WGS sequence"/>
</dbReference>
<evidence type="ECO:0000256" key="1">
    <source>
        <dbReference type="PROSITE-ProRule" id="PRU00042"/>
    </source>
</evidence>
<reference evidence="4 5" key="1">
    <citation type="submission" date="2024-01" db="EMBL/GenBank/DDBJ databases">
        <title>A draft genome for a cacao thread blight-causing isolate of Paramarasmius palmivorus.</title>
        <authorList>
            <person name="Baruah I.K."/>
            <person name="Bukari Y."/>
            <person name="Amoako-Attah I."/>
            <person name="Meinhardt L.W."/>
            <person name="Bailey B.A."/>
            <person name="Cohen S.P."/>
        </authorList>
    </citation>
    <scope>NUCLEOTIDE SEQUENCE [LARGE SCALE GENOMIC DNA]</scope>
    <source>
        <strain evidence="4 5">GH-12</strain>
    </source>
</reference>
<keyword evidence="1" id="KW-0479">Metal-binding</keyword>
<feature type="region of interest" description="Disordered" evidence="2">
    <location>
        <begin position="230"/>
        <end position="256"/>
    </location>
</feature>
<feature type="compositionally biased region" description="Basic and acidic residues" evidence="2">
    <location>
        <begin position="762"/>
        <end position="781"/>
    </location>
</feature>
<dbReference type="InterPro" id="IPR013087">
    <property type="entry name" value="Znf_C2H2_type"/>
</dbReference>
<dbReference type="PROSITE" id="PS50157">
    <property type="entry name" value="ZINC_FINGER_C2H2_2"/>
    <property type="match status" value="1"/>
</dbReference>
<proteinExistence type="predicted"/>
<feature type="compositionally biased region" description="Polar residues" evidence="2">
    <location>
        <begin position="1162"/>
        <end position="1172"/>
    </location>
</feature>
<feature type="compositionally biased region" description="Low complexity" evidence="2">
    <location>
        <begin position="1185"/>
        <end position="1194"/>
    </location>
</feature>
<feature type="region of interest" description="Disordered" evidence="2">
    <location>
        <begin position="762"/>
        <end position="795"/>
    </location>
</feature>
<keyword evidence="1" id="KW-0863">Zinc-finger</keyword>
<dbReference type="Pfam" id="PF18759">
    <property type="entry name" value="Plavaka"/>
    <property type="match status" value="1"/>
</dbReference>
<feature type="region of interest" description="Disordered" evidence="2">
    <location>
        <begin position="117"/>
        <end position="150"/>
    </location>
</feature>
<evidence type="ECO:0000256" key="2">
    <source>
        <dbReference type="SAM" id="MobiDB-lite"/>
    </source>
</evidence>
<feature type="domain" description="C2H2-type" evidence="3">
    <location>
        <begin position="3"/>
        <end position="22"/>
    </location>
</feature>
<keyword evidence="1" id="KW-0862">Zinc</keyword>
<accession>A0AAW0APD6</accession>
<keyword evidence="5" id="KW-1185">Reference proteome</keyword>
<sequence>MVYTCVGCQKEFSRQNTLSRHEPNCSQFQDHEARLLQARRQAPSLSQPSSGIRRPATTLGRLGLPNISSVPGLPRRTHTVNPESETYFGATGQNVAHQWTGDVTSTSADTTALQTMAMSLPSPPPPPSYSESPSPAASPPPPAVTQSGRPARSYRLPARYRDNLPEVPPPVIPTEQEVLPTVARRVTLFVRDRLHSMANSFGIWREYEHRPTFDPDHFVPLEQLANYHKHHPNNTAADSEVPPSESTMLEQADGNSESDVILDESFNAKDFVGFSVERENKRLDDANQDPSRVMQGFVSSPVKISVLSGEKDIPSVPYSVPNLQHRDLLDCIRTVFASPLASKFHFSLFKLFHVNEGHEEPERIFSELYTTDAFIREHDYIQRCSLPADQTGCKLERVIAALMFWSDSTHLATFGNAKLWPIYLLFGNLSNSHLIAPQLPDSFDDFVKNFHPKWKTQQKDIRTHCRRELMHEVWKVLLTDAFIHACKYGFVVKCFDGKERRVFPRIFTYSADYPEKVLLATIRDGGLCPCPRCLTPKSLFHRMGMKLDIRFRLKNIRRYLLNSVLEARRIIYELGQKIGGARVDRLLKGISAVPTINAFIDRIGESFDPSQMLVVDLMHEFELGVWKALFTHLIRILYASPNGVERVNELNLRYRTVPVFGTSTIRRFASNASEMKKLAARDFEDLLQCAIPVSEGLLEEPHNKRLLKLLYCAAEWHALAKLRMHTESTLQDLRSLTEEFGKLMREFDRLSCSQFNTVELEKESTARARREQEAARRRGDRTQAPTQPGRKPRKLNLNTYKYHAMADYAATIERFGTTDSYSTQIEAGFSLIGIVGRALPPLGKMLLWALEIVAVEYLEPLLPEQHHQMSNRRDYPQQITPFLQSGSRDPAKKDFLRKLKEHLLERILDNELDRSSTSIPFTDDQRNQVNLVNARFYAVKTLRINYTTYDVRWDYDYLNPATDKCMVMVRSPETQDKPNAHPYWYARVLGIFHAQVAYRKHGYQRSTQPQFMEFLWVHWMGVTDSTRSGRQSAHLPRVSFIPEDDKFAFGFLDPALIIRAAHLIPQFAQGRTNDLLHTEEATAARAVEETSDWKTYYVNIFVDRDMFMRYRGGGIGHVDLAVQRSTDEGQDMEDDEDLEDEPLLQEVQDAINHDSVLAQGTASVISPSQVSDLNVDDSGDESSDSSDSSGTESSGQEDEDGQDARRDDDDDRDNGHGSDDGYGDW</sequence>
<evidence type="ECO:0000313" key="4">
    <source>
        <dbReference type="EMBL" id="KAK7015137.1"/>
    </source>
</evidence>
<dbReference type="EMBL" id="JAYKXP010000331">
    <property type="protein sequence ID" value="KAK7015137.1"/>
    <property type="molecule type" value="Genomic_DNA"/>
</dbReference>
<dbReference type="GO" id="GO:0008270">
    <property type="term" value="F:zinc ion binding"/>
    <property type="evidence" value="ECO:0007669"/>
    <property type="project" value="UniProtKB-KW"/>
</dbReference>
<dbReference type="AlphaFoldDB" id="A0AAW0APD6"/>
<feature type="compositionally biased region" description="Acidic residues" evidence="2">
    <location>
        <begin position="1174"/>
        <end position="1184"/>
    </location>
</feature>
<dbReference type="InterPro" id="IPR041078">
    <property type="entry name" value="Plavaka"/>
</dbReference>
<organism evidence="4 5">
    <name type="scientific">Paramarasmius palmivorus</name>
    <dbReference type="NCBI Taxonomy" id="297713"/>
    <lineage>
        <taxon>Eukaryota</taxon>
        <taxon>Fungi</taxon>
        <taxon>Dikarya</taxon>
        <taxon>Basidiomycota</taxon>
        <taxon>Agaricomycotina</taxon>
        <taxon>Agaricomycetes</taxon>
        <taxon>Agaricomycetidae</taxon>
        <taxon>Agaricales</taxon>
        <taxon>Marasmiineae</taxon>
        <taxon>Marasmiaceae</taxon>
        <taxon>Paramarasmius</taxon>
    </lineage>
</organism>
<name>A0AAW0APD6_9AGAR</name>